<reference evidence="2 3" key="1">
    <citation type="journal article" date="2014" name="Agronomy (Basel)">
        <title>A Draft Genome Sequence for Ensete ventricosum, the Drought-Tolerant Tree Against Hunger.</title>
        <authorList>
            <person name="Harrison J."/>
            <person name="Moore K.A."/>
            <person name="Paszkiewicz K."/>
            <person name="Jones T."/>
            <person name="Grant M."/>
            <person name="Ambacheew D."/>
            <person name="Muzemil S."/>
            <person name="Studholme D.J."/>
        </authorList>
    </citation>
    <scope>NUCLEOTIDE SEQUENCE [LARGE SCALE GENOMIC DNA]</scope>
</reference>
<protein>
    <submittedName>
        <fullName evidence="2">Uncharacterized protein</fullName>
    </submittedName>
</protein>
<feature type="compositionally biased region" description="Polar residues" evidence="1">
    <location>
        <begin position="63"/>
        <end position="74"/>
    </location>
</feature>
<proteinExistence type="predicted"/>
<feature type="compositionally biased region" description="Acidic residues" evidence="1">
    <location>
        <begin position="172"/>
        <end position="182"/>
    </location>
</feature>
<dbReference type="AlphaFoldDB" id="A0A427ARX3"/>
<sequence length="217" mass="24020">MKLGLAVLRISAAPPPTSAREGGGPLLLLLPSSRIFHRESSSLSLFSSRSPFRPRVARLATSFESSQRNSIHSGSNEDEEEEGDPYLTSSNPSASLLSLSEKPDRSLALLDEYELEELDPDRSTCHNHRSVRPRTWRYVPVCQLIGMRIARYRAVLPKSIVGDRLREKEKEGEEEEGGEEEGEKYLARSVARGRSDPSPMGNSSPAGDFFSTCGEKE</sequence>
<gene>
    <name evidence="2" type="ORF">B296_00026335</name>
</gene>
<accession>A0A427ARX3</accession>
<dbReference type="Proteomes" id="UP000287651">
    <property type="component" value="Unassembled WGS sequence"/>
</dbReference>
<comment type="caution">
    <text evidence="2">The sequence shown here is derived from an EMBL/GenBank/DDBJ whole genome shotgun (WGS) entry which is preliminary data.</text>
</comment>
<name>A0A427ARX3_ENSVE</name>
<feature type="compositionally biased region" description="Low complexity" evidence="1">
    <location>
        <begin position="87"/>
        <end position="100"/>
    </location>
</feature>
<feature type="region of interest" description="Disordered" evidence="1">
    <location>
        <begin position="165"/>
        <end position="217"/>
    </location>
</feature>
<evidence type="ECO:0000313" key="3">
    <source>
        <dbReference type="Proteomes" id="UP000287651"/>
    </source>
</evidence>
<evidence type="ECO:0000313" key="2">
    <source>
        <dbReference type="EMBL" id="RRT78955.1"/>
    </source>
</evidence>
<organism evidence="2 3">
    <name type="scientific">Ensete ventricosum</name>
    <name type="common">Abyssinian banana</name>
    <name type="synonym">Musa ensete</name>
    <dbReference type="NCBI Taxonomy" id="4639"/>
    <lineage>
        <taxon>Eukaryota</taxon>
        <taxon>Viridiplantae</taxon>
        <taxon>Streptophyta</taxon>
        <taxon>Embryophyta</taxon>
        <taxon>Tracheophyta</taxon>
        <taxon>Spermatophyta</taxon>
        <taxon>Magnoliopsida</taxon>
        <taxon>Liliopsida</taxon>
        <taxon>Zingiberales</taxon>
        <taxon>Musaceae</taxon>
        <taxon>Ensete</taxon>
    </lineage>
</organism>
<evidence type="ECO:0000256" key="1">
    <source>
        <dbReference type="SAM" id="MobiDB-lite"/>
    </source>
</evidence>
<feature type="region of interest" description="Disordered" evidence="1">
    <location>
        <begin position="63"/>
        <end position="100"/>
    </location>
</feature>
<dbReference type="EMBL" id="AMZH03001539">
    <property type="protein sequence ID" value="RRT78955.1"/>
    <property type="molecule type" value="Genomic_DNA"/>
</dbReference>